<evidence type="ECO:0008006" key="18">
    <source>
        <dbReference type="Google" id="ProtNLM"/>
    </source>
</evidence>
<keyword evidence="11" id="KW-0472">Membrane</keyword>
<keyword evidence="4" id="KW-1134">Transmembrane beta strand</keyword>
<dbReference type="GO" id="GO:0009279">
    <property type="term" value="C:cell outer membrane"/>
    <property type="evidence" value="ECO:0007669"/>
    <property type="project" value="UniProtKB-SubCell"/>
</dbReference>
<keyword evidence="13" id="KW-0998">Cell outer membrane</keyword>
<keyword evidence="10" id="KW-0626">Porin</keyword>
<dbReference type="AlphaFoldDB" id="X1HM57"/>
<keyword evidence="6" id="KW-0812">Transmembrane</keyword>
<evidence type="ECO:0000256" key="11">
    <source>
        <dbReference type="ARBA" id="ARBA00023136"/>
    </source>
</evidence>
<evidence type="ECO:0000256" key="8">
    <source>
        <dbReference type="ARBA" id="ARBA00023047"/>
    </source>
</evidence>
<dbReference type="Gene3D" id="3.10.560.10">
    <property type="entry name" value="Outer membrane lipoprotein wza domain like"/>
    <property type="match status" value="1"/>
</dbReference>
<evidence type="ECO:0000256" key="9">
    <source>
        <dbReference type="ARBA" id="ARBA00023065"/>
    </source>
</evidence>
<evidence type="ECO:0000256" key="4">
    <source>
        <dbReference type="ARBA" id="ARBA00022452"/>
    </source>
</evidence>
<evidence type="ECO:0000313" key="17">
    <source>
        <dbReference type="EMBL" id="GAH70547.1"/>
    </source>
</evidence>
<dbReference type="EMBL" id="BARU01035045">
    <property type="protein sequence ID" value="GAH70547.1"/>
    <property type="molecule type" value="Genomic_DNA"/>
</dbReference>
<accession>X1HM57</accession>
<keyword evidence="5" id="KW-0762">Sugar transport</keyword>
<sequence length="211" mass="23842">MKEELARMTKVAENAVFTEKRGYPEYRIGSLDVLEITFRAGSEQKTDTVMVRSDGTISYSFVDNIPAAGLTVRELDHRLTERLSVFMRNPRVDIVVKEFKSKTALVLGEVGVLRLPYYEAGSGKVFLKGKTSLLDLLVLAGGYTEDADIKKVKLIRADKIYYINLYDIVFRGEIEQNVIIDAGDVIDVPELPMFGERVYVFGQCLNRVFIN</sequence>
<dbReference type="InterPro" id="IPR049712">
    <property type="entry name" value="Poly_export"/>
</dbReference>
<organism evidence="17">
    <name type="scientific">marine sediment metagenome</name>
    <dbReference type="NCBI Taxonomy" id="412755"/>
    <lineage>
        <taxon>unclassified sequences</taxon>
        <taxon>metagenomes</taxon>
        <taxon>ecological metagenomes</taxon>
    </lineage>
</organism>
<dbReference type="GO" id="GO:0015288">
    <property type="term" value="F:porin activity"/>
    <property type="evidence" value="ECO:0007669"/>
    <property type="project" value="UniProtKB-KW"/>
</dbReference>
<evidence type="ECO:0000256" key="2">
    <source>
        <dbReference type="ARBA" id="ARBA00009450"/>
    </source>
</evidence>
<evidence type="ECO:0000256" key="3">
    <source>
        <dbReference type="ARBA" id="ARBA00022448"/>
    </source>
</evidence>
<keyword evidence="9" id="KW-0406">Ion transport</keyword>
<dbReference type="GO" id="GO:0015159">
    <property type="term" value="F:polysaccharide transmembrane transporter activity"/>
    <property type="evidence" value="ECO:0007669"/>
    <property type="project" value="InterPro"/>
</dbReference>
<gene>
    <name evidence="17" type="ORF">S03H2_54915</name>
</gene>
<dbReference type="PANTHER" id="PTHR33619">
    <property type="entry name" value="POLYSACCHARIDE EXPORT PROTEIN GFCE-RELATED"/>
    <property type="match status" value="1"/>
</dbReference>
<evidence type="ECO:0000256" key="13">
    <source>
        <dbReference type="ARBA" id="ARBA00023237"/>
    </source>
</evidence>
<keyword evidence="12" id="KW-0564">Palmitate</keyword>
<dbReference type="GO" id="GO:0006811">
    <property type="term" value="P:monoatomic ion transport"/>
    <property type="evidence" value="ECO:0007669"/>
    <property type="project" value="UniProtKB-KW"/>
</dbReference>
<keyword evidence="3" id="KW-0813">Transport</keyword>
<name>X1HM57_9ZZZZ</name>
<comment type="similarity">
    <text evidence="2">Belongs to the BexD/CtrA/VexA family.</text>
</comment>
<evidence type="ECO:0000256" key="12">
    <source>
        <dbReference type="ARBA" id="ARBA00023139"/>
    </source>
</evidence>
<feature type="domain" description="Polysaccharide export protein N-terminal" evidence="15">
    <location>
        <begin position="24"/>
        <end position="96"/>
    </location>
</feature>
<proteinExistence type="inferred from homology"/>
<evidence type="ECO:0000259" key="16">
    <source>
        <dbReference type="Pfam" id="PF22461"/>
    </source>
</evidence>
<comment type="subcellular location">
    <subcellularLocation>
        <location evidence="1">Cell outer membrane</location>
        <topology evidence="1">Multi-pass membrane protein</topology>
    </subcellularLocation>
</comment>
<evidence type="ECO:0000256" key="7">
    <source>
        <dbReference type="ARBA" id="ARBA00022729"/>
    </source>
</evidence>
<protein>
    <recommendedName>
        <fullName evidence="18">Soluble ligand binding domain-containing protein</fullName>
    </recommendedName>
</protein>
<dbReference type="PANTHER" id="PTHR33619:SF3">
    <property type="entry name" value="POLYSACCHARIDE EXPORT PROTEIN GFCE-RELATED"/>
    <property type="match status" value="1"/>
</dbReference>
<reference evidence="17" key="1">
    <citation type="journal article" date="2014" name="Front. Microbiol.">
        <title>High frequency of phylogenetically diverse reductive dehalogenase-homologous genes in deep subseafloor sedimentary metagenomes.</title>
        <authorList>
            <person name="Kawai M."/>
            <person name="Futagami T."/>
            <person name="Toyoda A."/>
            <person name="Takaki Y."/>
            <person name="Nishi S."/>
            <person name="Hori S."/>
            <person name="Arai W."/>
            <person name="Tsubouchi T."/>
            <person name="Morono Y."/>
            <person name="Uchiyama I."/>
            <person name="Ito T."/>
            <person name="Fujiyama A."/>
            <person name="Inagaki F."/>
            <person name="Takami H."/>
        </authorList>
    </citation>
    <scope>NUCLEOTIDE SEQUENCE</scope>
    <source>
        <strain evidence="17">Expedition CK06-06</strain>
    </source>
</reference>
<dbReference type="InterPro" id="IPR054765">
    <property type="entry name" value="SLBB_dom"/>
</dbReference>
<dbReference type="InterPro" id="IPR003715">
    <property type="entry name" value="Poly_export_N"/>
</dbReference>
<evidence type="ECO:0000259" key="15">
    <source>
        <dbReference type="Pfam" id="PF02563"/>
    </source>
</evidence>
<evidence type="ECO:0000256" key="14">
    <source>
        <dbReference type="ARBA" id="ARBA00023288"/>
    </source>
</evidence>
<dbReference type="Pfam" id="PF22461">
    <property type="entry name" value="SLBB_2"/>
    <property type="match status" value="1"/>
</dbReference>
<evidence type="ECO:0000256" key="5">
    <source>
        <dbReference type="ARBA" id="ARBA00022597"/>
    </source>
</evidence>
<feature type="domain" description="SLBB" evidence="16">
    <location>
        <begin position="130"/>
        <end position="188"/>
    </location>
</feature>
<comment type="caution">
    <text evidence="17">The sequence shown here is derived from an EMBL/GenBank/DDBJ whole genome shotgun (WGS) entry which is preliminary data.</text>
</comment>
<evidence type="ECO:0000256" key="10">
    <source>
        <dbReference type="ARBA" id="ARBA00023114"/>
    </source>
</evidence>
<dbReference type="GO" id="GO:0046930">
    <property type="term" value="C:pore complex"/>
    <property type="evidence" value="ECO:0007669"/>
    <property type="project" value="UniProtKB-KW"/>
</dbReference>
<keyword evidence="8" id="KW-0625">Polysaccharide transport</keyword>
<keyword evidence="14" id="KW-0449">Lipoprotein</keyword>
<dbReference type="Pfam" id="PF02563">
    <property type="entry name" value="Poly_export"/>
    <property type="match status" value="1"/>
</dbReference>
<keyword evidence="7" id="KW-0732">Signal</keyword>
<evidence type="ECO:0000256" key="1">
    <source>
        <dbReference type="ARBA" id="ARBA00004571"/>
    </source>
</evidence>
<evidence type="ECO:0000256" key="6">
    <source>
        <dbReference type="ARBA" id="ARBA00022692"/>
    </source>
</evidence>